<dbReference type="Gene3D" id="3.40.50.150">
    <property type="entry name" value="Vaccinia Virus protein VP39"/>
    <property type="match status" value="1"/>
</dbReference>
<evidence type="ECO:0000256" key="8">
    <source>
        <dbReference type="ARBA" id="ARBA00022842"/>
    </source>
</evidence>
<comment type="catalytic activity">
    <reaction evidence="13">
        <text>small RNA 3'-end nucleotide + S-adenosyl-L-methionine = small RNA 3'-end 2'-O-methylnucleotide + S-adenosyl-L-homocysteine + H(+)</text>
        <dbReference type="Rhea" id="RHEA:37887"/>
        <dbReference type="Rhea" id="RHEA-COMP:10415"/>
        <dbReference type="Rhea" id="RHEA-COMP:10416"/>
        <dbReference type="ChEBI" id="CHEBI:15378"/>
        <dbReference type="ChEBI" id="CHEBI:57856"/>
        <dbReference type="ChEBI" id="CHEBI:59789"/>
        <dbReference type="ChEBI" id="CHEBI:74896"/>
        <dbReference type="ChEBI" id="CHEBI:74898"/>
        <dbReference type="EC" id="2.1.1.386"/>
    </reaction>
</comment>
<comment type="caution">
    <text evidence="14">The sequence shown here is derived from an EMBL/GenBank/DDBJ whole genome shotgun (WGS) entry which is preliminary data.</text>
</comment>
<dbReference type="GO" id="GO:0034587">
    <property type="term" value="P:piRNA processing"/>
    <property type="evidence" value="ECO:0007669"/>
    <property type="project" value="TreeGrafter"/>
</dbReference>
<dbReference type="GO" id="GO:0003723">
    <property type="term" value="F:RNA binding"/>
    <property type="evidence" value="ECO:0007669"/>
    <property type="project" value="UniProtKB-KW"/>
</dbReference>
<evidence type="ECO:0000256" key="9">
    <source>
        <dbReference type="ARBA" id="ARBA00022884"/>
    </source>
</evidence>
<proteinExistence type="inferred from homology"/>
<dbReference type="PANTHER" id="PTHR21404">
    <property type="entry name" value="HEN1"/>
    <property type="match status" value="1"/>
</dbReference>
<dbReference type="Proteomes" id="UP001230051">
    <property type="component" value="Unassembled WGS sequence"/>
</dbReference>
<protein>
    <recommendedName>
        <fullName evidence="3">Small RNA 2'-O-methyltransferase</fullName>
        <ecNumber evidence="12">2.1.1.386</ecNumber>
    </recommendedName>
    <alternativeName>
        <fullName evidence="11">HEN1 methyltransferase homolog 1</fullName>
    </alternativeName>
</protein>
<keyword evidence="5" id="KW-0808">Transferase</keyword>
<keyword evidence="15" id="KW-1185">Reference proteome</keyword>
<evidence type="ECO:0000313" key="14">
    <source>
        <dbReference type="EMBL" id="KAK1164002.1"/>
    </source>
</evidence>
<keyword evidence="8" id="KW-0460">Magnesium</keyword>
<keyword evidence="4" id="KW-0489">Methyltransferase</keyword>
<dbReference type="EMBL" id="JAGXEW010000014">
    <property type="protein sequence ID" value="KAK1164002.1"/>
    <property type="molecule type" value="Genomic_DNA"/>
</dbReference>
<evidence type="ECO:0000313" key="15">
    <source>
        <dbReference type="Proteomes" id="UP001230051"/>
    </source>
</evidence>
<dbReference type="GO" id="GO:0090486">
    <property type="term" value="F:small RNA 2'-O-methyltransferase activity"/>
    <property type="evidence" value="ECO:0007669"/>
    <property type="project" value="UniProtKB-EC"/>
</dbReference>
<reference evidence="14" key="1">
    <citation type="submission" date="2022-02" db="EMBL/GenBank/DDBJ databases">
        <title>Atlantic sturgeon de novo genome assembly.</title>
        <authorList>
            <person name="Stock M."/>
            <person name="Klopp C."/>
            <person name="Guiguen Y."/>
            <person name="Cabau C."/>
            <person name="Parinello H."/>
            <person name="Santidrian Yebra-Pimentel E."/>
            <person name="Kuhl H."/>
            <person name="Dirks R.P."/>
            <person name="Guessner J."/>
            <person name="Wuertz S."/>
            <person name="Du K."/>
            <person name="Schartl M."/>
        </authorList>
    </citation>
    <scope>NUCLEOTIDE SEQUENCE</scope>
    <source>
        <strain evidence="14">STURGEONOMICS-FGT-2020</strain>
        <tissue evidence="14">Whole blood</tissue>
    </source>
</reference>
<sequence length="406" mass="45706">MDPVTFSPPLYKQRYQFVIDLVKKYKPKKVVDLGCADCTLLWKLKFQTCIEVLAGVDINRAVITDKMYRLSPLPCEYLQPSERPLTIKLYQGSVAEKDPCTLGFDLASCIELIEHLETPVLEKFSEMVFGYMTPAIVIISTPNAEFNRLLPGLNGFRHKDHKFEWTKEEFQNWAQDVCSSYNYTVEFTGVGKGPPGTEDVGFCTQCGVFTRSYQSEGSLTADSCRDTEHSYKPIYNVVYPNLCDGTILRNTVISEVIYWAESIRKNMVECAQEDETVDNHSYQASSKSVPSVSNISQETCSTEEHVLTDTRGDNEAYKEGNTIFIPLAKLFSFSKVQKLCSSLDHLKAILSETSQVELNSDATAMILSAVEDIEEHAEACWDTSCLELGVALAECEEDWDEELCDS</sequence>
<dbReference type="GO" id="GO:0046872">
    <property type="term" value="F:metal ion binding"/>
    <property type="evidence" value="ECO:0007669"/>
    <property type="project" value="UniProtKB-KW"/>
</dbReference>
<comment type="cofactor">
    <cofactor evidence="1">
        <name>Mg(2+)</name>
        <dbReference type="ChEBI" id="CHEBI:18420"/>
    </cofactor>
</comment>
<evidence type="ECO:0000256" key="13">
    <source>
        <dbReference type="ARBA" id="ARBA00048418"/>
    </source>
</evidence>
<dbReference type="GO" id="GO:0001510">
    <property type="term" value="P:RNA methylation"/>
    <property type="evidence" value="ECO:0007669"/>
    <property type="project" value="InterPro"/>
</dbReference>
<evidence type="ECO:0000256" key="3">
    <source>
        <dbReference type="ARBA" id="ARBA00021330"/>
    </source>
</evidence>
<dbReference type="GO" id="GO:0005634">
    <property type="term" value="C:nucleus"/>
    <property type="evidence" value="ECO:0007669"/>
    <property type="project" value="TreeGrafter"/>
</dbReference>
<dbReference type="GO" id="GO:0005737">
    <property type="term" value="C:cytoplasm"/>
    <property type="evidence" value="ECO:0007669"/>
    <property type="project" value="TreeGrafter"/>
</dbReference>
<dbReference type="FunFam" id="3.40.50.150:FF:000124">
    <property type="entry name" value="HEN methyltransferase 1"/>
    <property type="match status" value="1"/>
</dbReference>
<keyword evidence="6" id="KW-0949">S-adenosyl-L-methionine</keyword>
<evidence type="ECO:0000256" key="2">
    <source>
        <dbReference type="ARBA" id="ARBA00009026"/>
    </source>
</evidence>
<comment type="similarity">
    <text evidence="2">Belongs to the methyltransferase superfamily. HEN1 family.</text>
</comment>
<keyword evidence="7" id="KW-0479">Metal-binding</keyword>
<evidence type="ECO:0000256" key="7">
    <source>
        <dbReference type="ARBA" id="ARBA00022723"/>
    </source>
</evidence>
<organism evidence="14 15">
    <name type="scientific">Acipenser oxyrinchus oxyrinchus</name>
    <dbReference type="NCBI Taxonomy" id="40147"/>
    <lineage>
        <taxon>Eukaryota</taxon>
        <taxon>Metazoa</taxon>
        <taxon>Chordata</taxon>
        <taxon>Craniata</taxon>
        <taxon>Vertebrata</taxon>
        <taxon>Euteleostomi</taxon>
        <taxon>Actinopterygii</taxon>
        <taxon>Chondrostei</taxon>
        <taxon>Acipenseriformes</taxon>
        <taxon>Acipenseridae</taxon>
        <taxon>Acipenser</taxon>
    </lineage>
</organism>
<evidence type="ECO:0000256" key="5">
    <source>
        <dbReference type="ARBA" id="ARBA00022679"/>
    </source>
</evidence>
<dbReference type="PANTHER" id="PTHR21404:SF3">
    <property type="entry name" value="SMALL RNA 2'-O-METHYLTRANSFERASE"/>
    <property type="match status" value="1"/>
</dbReference>
<dbReference type="GO" id="GO:0030422">
    <property type="term" value="P:siRNA processing"/>
    <property type="evidence" value="ECO:0007669"/>
    <property type="project" value="TreeGrafter"/>
</dbReference>
<evidence type="ECO:0000256" key="11">
    <source>
        <dbReference type="ARBA" id="ARBA00029981"/>
    </source>
</evidence>
<dbReference type="AlphaFoldDB" id="A0AAD8D871"/>
<name>A0AAD8D871_ACIOX</name>
<evidence type="ECO:0000256" key="10">
    <source>
        <dbReference type="ARBA" id="ARBA00023158"/>
    </source>
</evidence>
<dbReference type="InterPro" id="IPR029063">
    <property type="entry name" value="SAM-dependent_MTases_sf"/>
</dbReference>
<dbReference type="InterPro" id="IPR026610">
    <property type="entry name" value="Hen1"/>
</dbReference>
<evidence type="ECO:0000256" key="1">
    <source>
        <dbReference type="ARBA" id="ARBA00001946"/>
    </source>
</evidence>
<dbReference type="EC" id="2.1.1.386" evidence="12"/>
<accession>A0AAD8D871</accession>
<evidence type="ECO:0000256" key="4">
    <source>
        <dbReference type="ARBA" id="ARBA00022603"/>
    </source>
</evidence>
<keyword evidence="10" id="KW-0943">RNA-mediated gene silencing</keyword>
<evidence type="ECO:0000256" key="6">
    <source>
        <dbReference type="ARBA" id="ARBA00022691"/>
    </source>
</evidence>
<keyword evidence="9" id="KW-0694">RNA-binding</keyword>
<evidence type="ECO:0000256" key="12">
    <source>
        <dbReference type="ARBA" id="ARBA00035025"/>
    </source>
</evidence>
<gene>
    <name evidence="14" type="primary">HENMT1</name>
    <name evidence="14" type="ORF">AOXY_G15979</name>
</gene>
<dbReference type="SUPFAM" id="SSF53335">
    <property type="entry name" value="S-adenosyl-L-methionine-dependent methyltransferases"/>
    <property type="match status" value="1"/>
</dbReference>